<dbReference type="InterPro" id="IPR036236">
    <property type="entry name" value="Znf_C2H2_sf"/>
</dbReference>
<dbReference type="CDD" id="cd00067">
    <property type="entry name" value="GAL4"/>
    <property type="match status" value="1"/>
</dbReference>
<evidence type="ECO:0000256" key="1">
    <source>
        <dbReference type="ARBA" id="ARBA00022723"/>
    </source>
</evidence>
<dbReference type="PANTHER" id="PTHR47660">
    <property type="entry name" value="TRANSCRIPTION FACTOR WITH C2H2 AND ZN(2)-CYS(6) DNA BINDING DOMAIN (EUROFUNG)-RELATED-RELATED"/>
    <property type="match status" value="1"/>
</dbReference>
<keyword evidence="6" id="KW-0863">Zinc-finger</keyword>
<dbReference type="Gene3D" id="3.30.160.60">
    <property type="entry name" value="Classic Zinc Finger"/>
    <property type="match status" value="1"/>
</dbReference>
<evidence type="ECO:0000256" key="6">
    <source>
        <dbReference type="PROSITE-ProRule" id="PRU00042"/>
    </source>
</evidence>
<evidence type="ECO:0000256" key="4">
    <source>
        <dbReference type="ARBA" id="ARBA00023163"/>
    </source>
</evidence>
<keyword evidence="10" id="KW-1185">Reference proteome</keyword>
<dbReference type="SUPFAM" id="SSF57667">
    <property type="entry name" value="beta-beta-alpha zinc fingers"/>
    <property type="match status" value="1"/>
</dbReference>
<comment type="caution">
    <text evidence="9">The sequence shown here is derived from an EMBL/GenBank/DDBJ whole genome shotgun (WGS) entry which is preliminary data.</text>
</comment>
<proteinExistence type="predicted"/>
<evidence type="ECO:0000259" key="8">
    <source>
        <dbReference type="PROSITE" id="PS50157"/>
    </source>
</evidence>
<dbReference type="GO" id="GO:0008270">
    <property type="term" value="F:zinc ion binding"/>
    <property type="evidence" value="ECO:0007669"/>
    <property type="project" value="UniProtKB-KW"/>
</dbReference>
<dbReference type="GO" id="GO:0000981">
    <property type="term" value="F:DNA-binding transcription factor activity, RNA polymerase II-specific"/>
    <property type="evidence" value="ECO:0007669"/>
    <property type="project" value="InterPro"/>
</dbReference>
<evidence type="ECO:0000256" key="2">
    <source>
        <dbReference type="ARBA" id="ARBA00022833"/>
    </source>
</evidence>
<reference evidence="9" key="1">
    <citation type="submission" date="2022-10" db="EMBL/GenBank/DDBJ databases">
        <title>Determination and structural analysis of whole genome sequence of Sarocladium strictum F4-1.</title>
        <authorList>
            <person name="Hu L."/>
            <person name="Jiang Y."/>
        </authorList>
    </citation>
    <scope>NUCLEOTIDE SEQUENCE</scope>
    <source>
        <strain evidence="9">F4-1</strain>
    </source>
</reference>
<feature type="domain" description="C2H2-type" evidence="8">
    <location>
        <begin position="29"/>
        <end position="56"/>
    </location>
</feature>
<dbReference type="CDD" id="cd12148">
    <property type="entry name" value="fungal_TF_MHR"/>
    <property type="match status" value="1"/>
</dbReference>
<keyword evidence="4" id="KW-0804">Transcription</keyword>
<dbReference type="SMART" id="SM00066">
    <property type="entry name" value="GAL4"/>
    <property type="match status" value="1"/>
</dbReference>
<dbReference type="PROSITE" id="PS00028">
    <property type="entry name" value="ZINC_FINGER_C2H2_1"/>
    <property type="match status" value="2"/>
</dbReference>
<evidence type="ECO:0000256" key="3">
    <source>
        <dbReference type="ARBA" id="ARBA00023015"/>
    </source>
</evidence>
<dbReference type="SMART" id="SM00355">
    <property type="entry name" value="ZnF_C2H2"/>
    <property type="match status" value="2"/>
</dbReference>
<dbReference type="InterPro" id="IPR036864">
    <property type="entry name" value="Zn2-C6_fun-type_DNA-bd_sf"/>
</dbReference>
<evidence type="ECO:0000256" key="7">
    <source>
        <dbReference type="SAM" id="MobiDB-lite"/>
    </source>
</evidence>
<feature type="region of interest" description="Disordered" evidence="7">
    <location>
        <begin position="1"/>
        <end position="27"/>
    </location>
</feature>
<keyword evidence="3" id="KW-0805">Transcription regulation</keyword>
<feature type="compositionally biased region" description="Polar residues" evidence="7">
    <location>
        <begin position="1"/>
        <end position="26"/>
    </location>
</feature>
<dbReference type="GO" id="GO:0006351">
    <property type="term" value="P:DNA-templated transcription"/>
    <property type="evidence" value="ECO:0007669"/>
    <property type="project" value="InterPro"/>
</dbReference>
<dbReference type="InterPro" id="IPR013087">
    <property type="entry name" value="Znf_C2H2_type"/>
</dbReference>
<protein>
    <recommendedName>
        <fullName evidence="8">C2H2-type domain-containing protein</fullName>
    </recommendedName>
</protein>
<dbReference type="AlphaFoldDB" id="A0AA39GD94"/>
<dbReference type="Gene3D" id="4.10.240.10">
    <property type="entry name" value="Zn(2)-C6 fungal-type DNA-binding domain"/>
    <property type="match status" value="1"/>
</dbReference>
<keyword evidence="5" id="KW-0539">Nucleus</keyword>
<dbReference type="GO" id="GO:0003677">
    <property type="term" value="F:DNA binding"/>
    <property type="evidence" value="ECO:0007669"/>
    <property type="project" value="InterPro"/>
</dbReference>
<dbReference type="SUPFAM" id="SSF57701">
    <property type="entry name" value="Zn2/Cys6 DNA-binding domain"/>
    <property type="match status" value="1"/>
</dbReference>
<evidence type="ECO:0000313" key="9">
    <source>
        <dbReference type="EMBL" id="KAK0384824.1"/>
    </source>
</evidence>
<keyword evidence="1" id="KW-0479">Metal-binding</keyword>
<organism evidence="9 10">
    <name type="scientific">Sarocladium strictum</name>
    <name type="common">Black bundle disease fungus</name>
    <name type="synonym">Acremonium strictum</name>
    <dbReference type="NCBI Taxonomy" id="5046"/>
    <lineage>
        <taxon>Eukaryota</taxon>
        <taxon>Fungi</taxon>
        <taxon>Dikarya</taxon>
        <taxon>Ascomycota</taxon>
        <taxon>Pezizomycotina</taxon>
        <taxon>Sordariomycetes</taxon>
        <taxon>Hypocreomycetidae</taxon>
        <taxon>Hypocreales</taxon>
        <taxon>Sarocladiaceae</taxon>
        <taxon>Sarocladium</taxon>
    </lineage>
</organism>
<feature type="domain" description="C2H2-type" evidence="8">
    <location>
        <begin position="57"/>
        <end position="84"/>
    </location>
</feature>
<keyword evidence="2" id="KW-0862">Zinc</keyword>
<dbReference type="PROSITE" id="PS00463">
    <property type="entry name" value="ZN2_CY6_FUNGAL_1"/>
    <property type="match status" value="1"/>
</dbReference>
<dbReference type="PROSITE" id="PS50157">
    <property type="entry name" value="ZINC_FINGER_C2H2_2"/>
    <property type="match status" value="2"/>
</dbReference>
<dbReference type="InterPro" id="IPR001138">
    <property type="entry name" value="Zn2Cys6_DnaBD"/>
</dbReference>
<dbReference type="Pfam" id="PF04082">
    <property type="entry name" value="Fungal_trans"/>
    <property type="match status" value="1"/>
</dbReference>
<dbReference type="PANTHER" id="PTHR47660:SF2">
    <property type="entry name" value="TRANSCRIPTION FACTOR WITH C2H2 AND ZN(2)-CYS(6) DNA BINDING DOMAIN (EUROFUNG)"/>
    <property type="match status" value="1"/>
</dbReference>
<sequence length="865" mass="96255">MSTEVVSQAASQTGQTPASASSPSQRRQLHCPYCERTFGRVDHLTRHIRSHLQDRPFRCKVCDKAFGRQDLLKRHAACHESDGSSSGKRQGRSMNLAPRVSQACKPCAAAKLKCDEGQTCRRCLAKGLVCRREPRQMETAESSRISHVTPPEASVSVENNDQFTPPHVDQQRALPLPFFDFHFSDFLSGVMTPQRGAEGMSIEQINWSNTDLAFEPMQSQGLLDYRADADLRFDDVATGLWDLPISPSQYYESIQPDHEVASSIQQSDPAHPIPEGKTLAVGHVAYKESTLGLWEPSSRDHTASNIKALSVLGESPESQTALTGLEPGSSRRAGLVTAWQRDQMLILTLDTCKPENKPAIVKAFPSADIFAKLTENFFYWHRFQPDSFVHQSSLAIEKIEPEFLMTIANMGTTYTDSKVLHSVGYALHEVARVSLPSRFEADNALTRSVWPVQAFLLDVELGLWSGIKRKMEIAESHRHIPFTMLRRSNRFSKPKTAISVPLADDTGDVLQKKWLAWVQEESFRRLAYHAFVFDTKVAIAMSTAPLISFSELKVPMPQDKDLWLAPDAESWKTAYFSKPRMQTTASLVDYLRHGTEIGDGYDLPFCHLVILCGIWGMASILQQECAVLGKPRQMDAALTLRHQQILQILQQFKVHSQEGDDATSSWDATAHLLYELILMRLHVSFTDVELFAGKGDQVDARQALSSLMDWALSDDSRRGIWHAGQVLRAAERFEQAHLRDFFTIGLYQANLVLWAYAVVSHIHGAKTGGSTSSNADIPVCLNGPNTTAVHRFFSTGKPTMAAIQNKPATGVEGVLIPILNEEAVVETVLSILNNNFAPWEAVPPLVENLHQLLANLGRAAATIRV</sequence>
<evidence type="ECO:0000256" key="5">
    <source>
        <dbReference type="ARBA" id="ARBA00023242"/>
    </source>
</evidence>
<name>A0AA39GD94_SARSR</name>
<dbReference type="Proteomes" id="UP001175261">
    <property type="component" value="Unassembled WGS sequence"/>
</dbReference>
<evidence type="ECO:0000313" key="10">
    <source>
        <dbReference type="Proteomes" id="UP001175261"/>
    </source>
</evidence>
<dbReference type="Pfam" id="PF00096">
    <property type="entry name" value="zf-C2H2"/>
    <property type="match status" value="2"/>
</dbReference>
<accession>A0AA39GD94</accession>
<dbReference type="EMBL" id="JAPDFR010000007">
    <property type="protein sequence ID" value="KAK0384824.1"/>
    <property type="molecule type" value="Genomic_DNA"/>
</dbReference>
<gene>
    <name evidence="9" type="ORF">NLU13_7302</name>
</gene>
<dbReference type="InterPro" id="IPR007219">
    <property type="entry name" value="XnlR_reg_dom"/>
</dbReference>